<evidence type="ECO:0000313" key="4">
    <source>
        <dbReference type="Proteomes" id="UP001158576"/>
    </source>
</evidence>
<keyword evidence="4" id="KW-1185">Reference proteome</keyword>
<reference evidence="3 4" key="1">
    <citation type="submission" date="2021-04" db="EMBL/GenBank/DDBJ databases">
        <authorList>
            <person name="Bliznina A."/>
        </authorList>
    </citation>
    <scope>NUCLEOTIDE SEQUENCE [LARGE SCALE GENOMIC DNA]</scope>
</reference>
<keyword evidence="1" id="KW-0175">Coiled coil</keyword>
<accession>A0ABN7T4H5</accession>
<feature type="region of interest" description="Disordered" evidence="2">
    <location>
        <begin position="75"/>
        <end position="109"/>
    </location>
</feature>
<evidence type="ECO:0000256" key="1">
    <source>
        <dbReference type="SAM" id="Coils"/>
    </source>
</evidence>
<feature type="compositionally biased region" description="Low complexity" evidence="2">
    <location>
        <begin position="89"/>
        <end position="106"/>
    </location>
</feature>
<organism evidence="3 4">
    <name type="scientific">Oikopleura dioica</name>
    <name type="common">Tunicate</name>
    <dbReference type="NCBI Taxonomy" id="34765"/>
    <lineage>
        <taxon>Eukaryota</taxon>
        <taxon>Metazoa</taxon>
        <taxon>Chordata</taxon>
        <taxon>Tunicata</taxon>
        <taxon>Appendicularia</taxon>
        <taxon>Copelata</taxon>
        <taxon>Oikopleuridae</taxon>
        <taxon>Oikopleura</taxon>
    </lineage>
</organism>
<protein>
    <submittedName>
        <fullName evidence="3">Oidioi.mRNA.OKI2018_I69.chr2.g5383.t1.cds</fullName>
    </submittedName>
</protein>
<sequence>MDVVGAYRPIFEHRFCDGFSSCFNGEDEGWSNSVIVRCEGGKATVLPCGRSDCDFATQTCENSADETTYICIDKETTTPEPTDPPNTTPPDTTEPPNTTPPDTTETSYTITHPTWSTETTTKADEDYGEEAVDEISNIIDDTVLDADLDAKTLKRVKKAIKNLQKLVKKLLKHSEKLVKKDGCTFEAPGLGPISGGCGGLLDAELNLEAWTRAYGKHCKKDKNSFVDRLISKYLTKSMETINESTGC</sequence>
<evidence type="ECO:0000313" key="3">
    <source>
        <dbReference type="EMBL" id="CAG5111047.1"/>
    </source>
</evidence>
<gene>
    <name evidence="3" type="ORF">OKIOD_LOCUS14148</name>
</gene>
<dbReference type="EMBL" id="OU015567">
    <property type="protein sequence ID" value="CAG5111047.1"/>
    <property type="molecule type" value="Genomic_DNA"/>
</dbReference>
<dbReference type="Proteomes" id="UP001158576">
    <property type="component" value="Chromosome 2"/>
</dbReference>
<feature type="coiled-coil region" evidence="1">
    <location>
        <begin position="153"/>
        <end position="180"/>
    </location>
</feature>
<name>A0ABN7T4H5_OIKDI</name>
<proteinExistence type="predicted"/>
<evidence type="ECO:0000256" key="2">
    <source>
        <dbReference type="SAM" id="MobiDB-lite"/>
    </source>
</evidence>